<evidence type="ECO:0000313" key="2">
    <source>
        <dbReference type="EMBL" id="KAF4612345.1"/>
    </source>
</evidence>
<dbReference type="EMBL" id="JAACJL010000057">
    <property type="protein sequence ID" value="KAF4612345.1"/>
    <property type="molecule type" value="Genomic_DNA"/>
</dbReference>
<name>A0A8H4VLE9_9AGAR</name>
<keyword evidence="3" id="KW-1185">Reference proteome</keyword>
<gene>
    <name evidence="2" type="ORF">D9613_004545</name>
</gene>
<organism evidence="2 3">
    <name type="scientific">Agrocybe pediades</name>
    <dbReference type="NCBI Taxonomy" id="84607"/>
    <lineage>
        <taxon>Eukaryota</taxon>
        <taxon>Fungi</taxon>
        <taxon>Dikarya</taxon>
        <taxon>Basidiomycota</taxon>
        <taxon>Agaricomycotina</taxon>
        <taxon>Agaricomycetes</taxon>
        <taxon>Agaricomycetidae</taxon>
        <taxon>Agaricales</taxon>
        <taxon>Agaricineae</taxon>
        <taxon>Strophariaceae</taxon>
        <taxon>Agrocybe</taxon>
    </lineage>
</organism>
<sequence>MASVSAKNPGKENKVKASGGKKPETSRQEQKVDKGRLPLKTAKGGTGNYSTAEEFCSQKPQRVEVKRDDQEKGLDPEA</sequence>
<reference evidence="2 3" key="1">
    <citation type="submission" date="2019-12" db="EMBL/GenBank/DDBJ databases">
        <authorList>
            <person name="Floudas D."/>
            <person name="Bentzer J."/>
            <person name="Ahren D."/>
            <person name="Johansson T."/>
            <person name="Persson P."/>
            <person name="Tunlid A."/>
        </authorList>
    </citation>
    <scope>NUCLEOTIDE SEQUENCE [LARGE SCALE GENOMIC DNA]</scope>
    <source>
        <strain evidence="2 3">CBS 102.39</strain>
    </source>
</reference>
<feature type="compositionally biased region" description="Basic and acidic residues" evidence="1">
    <location>
        <begin position="61"/>
        <end position="78"/>
    </location>
</feature>
<evidence type="ECO:0000313" key="3">
    <source>
        <dbReference type="Proteomes" id="UP000521872"/>
    </source>
</evidence>
<feature type="region of interest" description="Disordered" evidence="1">
    <location>
        <begin position="1"/>
        <end position="78"/>
    </location>
</feature>
<proteinExistence type="predicted"/>
<protein>
    <submittedName>
        <fullName evidence="2">Uncharacterized protein</fullName>
    </submittedName>
</protein>
<dbReference type="AlphaFoldDB" id="A0A8H4VLE9"/>
<accession>A0A8H4VLE9</accession>
<evidence type="ECO:0000256" key="1">
    <source>
        <dbReference type="SAM" id="MobiDB-lite"/>
    </source>
</evidence>
<feature type="compositionally biased region" description="Basic and acidic residues" evidence="1">
    <location>
        <begin position="9"/>
        <end position="36"/>
    </location>
</feature>
<comment type="caution">
    <text evidence="2">The sequence shown here is derived from an EMBL/GenBank/DDBJ whole genome shotgun (WGS) entry which is preliminary data.</text>
</comment>
<dbReference type="Proteomes" id="UP000521872">
    <property type="component" value="Unassembled WGS sequence"/>
</dbReference>